<evidence type="ECO:0000256" key="2">
    <source>
        <dbReference type="SAM" id="Phobius"/>
    </source>
</evidence>
<dbReference type="AlphaFoldDB" id="A0A6G9GYI8"/>
<evidence type="ECO:0000313" key="4">
    <source>
        <dbReference type="Proteomes" id="UP000501179"/>
    </source>
</evidence>
<gene>
    <name evidence="3" type="ORF">HA039_13925</name>
</gene>
<dbReference type="Proteomes" id="UP000501179">
    <property type="component" value="Chromosome"/>
</dbReference>
<feature type="transmembrane region" description="Helical" evidence="2">
    <location>
        <begin position="60"/>
        <end position="80"/>
    </location>
</feature>
<evidence type="ECO:0000256" key="1">
    <source>
        <dbReference type="SAM" id="MobiDB-lite"/>
    </source>
</evidence>
<keyword evidence="2" id="KW-0812">Transmembrane</keyword>
<organism evidence="3 4">
    <name type="scientific">Streptomyces liangshanensis</name>
    <dbReference type="NCBI Taxonomy" id="2717324"/>
    <lineage>
        <taxon>Bacteria</taxon>
        <taxon>Bacillati</taxon>
        <taxon>Actinomycetota</taxon>
        <taxon>Actinomycetes</taxon>
        <taxon>Kitasatosporales</taxon>
        <taxon>Streptomycetaceae</taxon>
        <taxon>Streptomyces</taxon>
    </lineage>
</organism>
<evidence type="ECO:0000313" key="3">
    <source>
        <dbReference type="EMBL" id="QIQ03284.1"/>
    </source>
</evidence>
<dbReference type="Pfam" id="PF06912">
    <property type="entry name" value="DUF1275"/>
    <property type="match status" value="1"/>
</dbReference>
<proteinExistence type="predicted"/>
<dbReference type="KEGG" id="slia:HA039_13925"/>
<feature type="transmembrane region" description="Helical" evidence="2">
    <location>
        <begin position="12"/>
        <end position="30"/>
    </location>
</feature>
<dbReference type="InterPro" id="IPR010699">
    <property type="entry name" value="DUF1275"/>
</dbReference>
<keyword evidence="2" id="KW-1133">Transmembrane helix</keyword>
<reference evidence="3 4" key="1">
    <citation type="submission" date="2020-03" db="EMBL/GenBank/DDBJ databases">
        <title>A novel species.</title>
        <authorList>
            <person name="Gao J."/>
        </authorList>
    </citation>
    <scope>NUCLEOTIDE SEQUENCE [LARGE SCALE GENOMIC DNA]</scope>
    <source>
        <strain evidence="3 4">QMT-12</strain>
    </source>
</reference>
<dbReference type="EMBL" id="CP050177">
    <property type="protein sequence ID" value="QIQ03284.1"/>
    <property type="molecule type" value="Genomic_DNA"/>
</dbReference>
<dbReference type="RefSeq" id="WP_167028840.1">
    <property type="nucleotide sequence ID" value="NZ_CP050177.1"/>
</dbReference>
<feature type="transmembrane region" description="Helical" evidence="2">
    <location>
        <begin position="92"/>
        <end position="114"/>
    </location>
</feature>
<keyword evidence="2" id="KW-0472">Membrane</keyword>
<name>A0A6G9GYI8_9ACTN</name>
<dbReference type="PANTHER" id="PTHR37314">
    <property type="entry name" value="SLR0142 PROTEIN"/>
    <property type="match status" value="1"/>
</dbReference>
<feature type="transmembrane region" description="Helical" evidence="2">
    <location>
        <begin position="181"/>
        <end position="199"/>
    </location>
</feature>
<keyword evidence="4" id="KW-1185">Reference proteome</keyword>
<feature type="region of interest" description="Disordered" evidence="1">
    <location>
        <begin position="228"/>
        <end position="258"/>
    </location>
</feature>
<accession>A0A6G9GYI8</accession>
<sequence>MAVPSPLDTRPTVAALLALTVVTGLVDAFSYLHLGHVFVAFMTGNVIFLGAGLRPGGAHLLVAASVTGLSGFLLGSLTGGRIAARLSHRPRPWLVVALATETAVLGLVAVLTVGGKAAEPGGHGAYASIALLALAAGLQNSTVRHLGVPDLNTSVLTLTLAGLTADSTLGGGPGARPARRLGSIAAMLAGAALGATLLALSPTAVLPLAATLTATVATTFALSGHRARDVPVPGHAPVPDRRLHRRPVTPSGRPWSGR</sequence>
<protein>
    <submittedName>
        <fullName evidence="3">DUF1275 domain-containing protein</fullName>
    </submittedName>
</protein>
<dbReference type="PANTHER" id="PTHR37314:SF4">
    <property type="entry name" value="UPF0700 TRANSMEMBRANE PROTEIN YOAK"/>
    <property type="match status" value="1"/>
</dbReference>